<comment type="subcellular location">
    <subcellularLocation>
        <location evidence="1">Mitochondrion inner membrane</location>
    </subcellularLocation>
</comment>
<proteinExistence type="inferred from homology"/>
<keyword evidence="7" id="KW-0406">Ion transport</keyword>
<evidence type="ECO:0000256" key="5">
    <source>
        <dbReference type="ARBA" id="ARBA00022781"/>
    </source>
</evidence>
<sequence length="128" mass="14281">MFRAVQSSRSLSLSAVRQQDLIQQAFVKKIREYAQKGGDLASSDPNVKKALQDELSRLAAKFQLTSTDVVAKLPTKFETPKVESALSNSLEGKTLQDLIETLNKDKSAYQREREAKKAAERQRSGNPQ</sequence>
<evidence type="ECO:0000256" key="6">
    <source>
        <dbReference type="ARBA" id="ARBA00022792"/>
    </source>
</evidence>
<gene>
    <name evidence="11" type="ORF">WR25_21323</name>
</gene>
<accession>A0A2A2J401</accession>
<evidence type="ECO:0000256" key="3">
    <source>
        <dbReference type="ARBA" id="ARBA00022448"/>
    </source>
</evidence>
<dbReference type="Pfam" id="PF05511">
    <property type="entry name" value="ATP-synt_F6"/>
    <property type="match status" value="1"/>
</dbReference>
<evidence type="ECO:0000256" key="8">
    <source>
        <dbReference type="ARBA" id="ARBA00023128"/>
    </source>
</evidence>
<dbReference type="Gene3D" id="1.10.246.110">
    <property type="entry name" value="Mitochondrial ATP synthase-coupling factor 6"/>
    <property type="match status" value="1"/>
</dbReference>
<evidence type="ECO:0000256" key="4">
    <source>
        <dbReference type="ARBA" id="ARBA00022547"/>
    </source>
</evidence>
<dbReference type="PANTHER" id="PTHR12441">
    <property type="entry name" value="ATP SYNTHASE COUPLING FACTOR 6, MITOCHONDRIAL"/>
    <property type="match status" value="1"/>
</dbReference>
<dbReference type="GO" id="GO:0005743">
    <property type="term" value="C:mitochondrial inner membrane"/>
    <property type="evidence" value="ECO:0007669"/>
    <property type="project" value="UniProtKB-SubCell"/>
</dbReference>
<dbReference type="FunFam" id="1.10.246.110:FF:000001">
    <property type="entry name" value="ATP synthase-coupling factor 6, mitochondrial"/>
    <property type="match status" value="1"/>
</dbReference>
<evidence type="ECO:0000313" key="11">
    <source>
        <dbReference type="EMBL" id="PAV56339.1"/>
    </source>
</evidence>
<evidence type="ECO:0000256" key="7">
    <source>
        <dbReference type="ARBA" id="ARBA00023065"/>
    </source>
</evidence>
<dbReference type="GO" id="GO:0015078">
    <property type="term" value="F:proton transmembrane transporter activity"/>
    <property type="evidence" value="ECO:0007669"/>
    <property type="project" value="InterPro"/>
</dbReference>
<keyword evidence="6" id="KW-0999">Mitochondrion inner membrane</keyword>
<keyword evidence="9" id="KW-0472">Membrane</keyword>
<dbReference type="OrthoDB" id="8902296at2759"/>
<comment type="caution">
    <text evidence="11">The sequence shown here is derived from an EMBL/GenBank/DDBJ whole genome shotgun (WGS) entry which is preliminary data.</text>
</comment>
<dbReference type="GO" id="GO:0015986">
    <property type="term" value="P:proton motive force-driven ATP synthesis"/>
    <property type="evidence" value="ECO:0007669"/>
    <property type="project" value="InterPro"/>
</dbReference>
<dbReference type="InterPro" id="IPR036204">
    <property type="entry name" value="ATP_synth_f6_sf_mt"/>
</dbReference>
<evidence type="ECO:0000256" key="9">
    <source>
        <dbReference type="ARBA" id="ARBA00023136"/>
    </source>
</evidence>
<dbReference type="EMBL" id="LIAE01010707">
    <property type="protein sequence ID" value="PAV56339.1"/>
    <property type="molecule type" value="Genomic_DNA"/>
</dbReference>
<comment type="similarity">
    <text evidence="2">Belongs to the eukaryotic ATPase subunit F6 family.</text>
</comment>
<reference evidence="11 12" key="1">
    <citation type="journal article" date="2017" name="Curr. Biol.">
        <title>Genome architecture and evolution of a unichromosomal asexual nematode.</title>
        <authorList>
            <person name="Fradin H."/>
            <person name="Zegar C."/>
            <person name="Gutwein M."/>
            <person name="Lucas J."/>
            <person name="Kovtun M."/>
            <person name="Corcoran D."/>
            <person name="Baugh L.R."/>
            <person name="Kiontke K."/>
            <person name="Gunsalus K."/>
            <person name="Fitch D.H."/>
            <person name="Piano F."/>
        </authorList>
    </citation>
    <scope>NUCLEOTIDE SEQUENCE [LARGE SCALE GENOMIC DNA]</scope>
    <source>
        <strain evidence="11">PF1309</strain>
    </source>
</reference>
<keyword evidence="8" id="KW-0496">Mitochondrion</keyword>
<evidence type="ECO:0000256" key="10">
    <source>
        <dbReference type="SAM" id="MobiDB-lite"/>
    </source>
</evidence>
<keyword evidence="3" id="KW-0813">Transport</keyword>
<dbReference type="InterPro" id="IPR008387">
    <property type="entry name" value="ATP_synth_f6_mt"/>
</dbReference>
<dbReference type="AlphaFoldDB" id="A0A2A2J401"/>
<evidence type="ECO:0000256" key="2">
    <source>
        <dbReference type="ARBA" id="ARBA00007346"/>
    </source>
</evidence>
<name>A0A2A2J401_9BILA</name>
<feature type="region of interest" description="Disordered" evidence="10">
    <location>
        <begin position="104"/>
        <end position="128"/>
    </location>
</feature>
<protein>
    <submittedName>
        <fullName evidence="11">Uncharacterized protein</fullName>
    </submittedName>
</protein>
<keyword evidence="12" id="KW-1185">Reference proteome</keyword>
<organism evidence="11 12">
    <name type="scientific">Diploscapter pachys</name>
    <dbReference type="NCBI Taxonomy" id="2018661"/>
    <lineage>
        <taxon>Eukaryota</taxon>
        <taxon>Metazoa</taxon>
        <taxon>Ecdysozoa</taxon>
        <taxon>Nematoda</taxon>
        <taxon>Chromadorea</taxon>
        <taxon>Rhabditida</taxon>
        <taxon>Rhabditina</taxon>
        <taxon>Rhabditomorpha</taxon>
        <taxon>Rhabditoidea</taxon>
        <taxon>Rhabditidae</taxon>
        <taxon>Diploscapter</taxon>
    </lineage>
</organism>
<evidence type="ECO:0000256" key="1">
    <source>
        <dbReference type="ARBA" id="ARBA00004273"/>
    </source>
</evidence>
<dbReference type="Proteomes" id="UP000218231">
    <property type="component" value="Unassembled WGS sequence"/>
</dbReference>
<dbReference type="STRING" id="2018661.A0A2A2J401"/>
<dbReference type="GO" id="GO:0045259">
    <property type="term" value="C:proton-transporting ATP synthase complex"/>
    <property type="evidence" value="ECO:0007669"/>
    <property type="project" value="UniProtKB-KW"/>
</dbReference>
<keyword evidence="5" id="KW-0375">Hydrogen ion transport</keyword>
<dbReference type="SUPFAM" id="SSF111357">
    <property type="entry name" value="Mitochondrial ATP synthase coupling factor 6"/>
    <property type="match status" value="1"/>
</dbReference>
<dbReference type="PANTHER" id="PTHR12441:SF10">
    <property type="entry name" value="ATP SYNTHASE-COUPLING FACTOR 6, MITOCHONDRIAL"/>
    <property type="match status" value="1"/>
</dbReference>
<keyword evidence="4" id="KW-0138">CF(0)</keyword>
<evidence type="ECO:0000313" key="12">
    <source>
        <dbReference type="Proteomes" id="UP000218231"/>
    </source>
</evidence>